<evidence type="ECO:0000256" key="6">
    <source>
        <dbReference type="ARBA" id="ARBA00022679"/>
    </source>
</evidence>
<feature type="domain" description="APS kinase" evidence="15">
    <location>
        <begin position="24"/>
        <end position="171"/>
    </location>
</feature>
<feature type="binding site" evidence="13">
    <location>
        <begin position="32"/>
        <end position="39"/>
    </location>
    <ligand>
        <name>ATP</name>
        <dbReference type="ChEBI" id="CHEBI:30616"/>
    </ligand>
</feature>
<evidence type="ECO:0000256" key="3">
    <source>
        <dbReference type="ARBA" id="ARBA00004806"/>
    </source>
</evidence>
<comment type="pathway">
    <text evidence="3 13 14">Sulfur metabolism; hydrogen sulfide biosynthesis; sulfite from sulfate: step 2/3.</text>
</comment>
<organism evidence="16 17">
    <name type="scientific">Actomonas aquatica</name>
    <dbReference type="NCBI Taxonomy" id="2866162"/>
    <lineage>
        <taxon>Bacteria</taxon>
        <taxon>Pseudomonadati</taxon>
        <taxon>Verrucomicrobiota</taxon>
        <taxon>Opitutia</taxon>
        <taxon>Opitutales</taxon>
        <taxon>Opitutaceae</taxon>
        <taxon>Actomonas</taxon>
    </lineage>
</organism>
<evidence type="ECO:0000256" key="13">
    <source>
        <dbReference type="HAMAP-Rule" id="MF_00065"/>
    </source>
</evidence>
<dbReference type="InterPro" id="IPR002891">
    <property type="entry name" value="APS"/>
</dbReference>
<evidence type="ECO:0000256" key="7">
    <source>
        <dbReference type="ARBA" id="ARBA00022741"/>
    </source>
</evidence>
<name>A0ABZ1CAC8_9BACT</name>
<keyword evidence="8 13" id="KW-0418">Kinase</keyword>
<dbReference type="NCBIfam" id="NF003013">
    <property type="entry name" value="PRK03846.1"/>
    <property type="match status" value="1"/>
</dbReference>
<protein>
    <recommendedName>
        <fullName evidence="5 13">Adenylyl-sulfate kinase</fullName>
        <ecNumber evidence="5 13">2.7.1.25</ecNumber>
    </recommendedName>
    <alternativeName>
        <fullName evidence="11 13">APS kinase</fullName>
    </alternativeName>
    <alternativeName>
        <fullName evidence="12 13">ATP adenosine-5'-phosphosulfate 3'-phosphotransferase</fullName>
    </alternativeName>
    <alternativeName>
        <fullName evidence="10 13">Adenosine-5'-phosphosulfate kinase</fullName>
    </alternativeName>
</protein>
<keyword evidence="9 13" id="KW-0067">ATP-binding</keyword>
<keyword evidence="17" id="KW-1185">Reference proteome</keyword>
<dbReference type="PANTHER" id="PTHR11055">
    <property type="entry name" value="BIFUNCTIONAL 3'-PHOSPHOADENOSINE 5'-PHOSPHOSULFATE SYNTHASE"/>
    <property type="match status" value="1"/>
</dbReference>
<dbReference type="HAMAP" id="MF_00065">
    <property type="entry name" value="Adenylyl_sulf_kinase"/>
    <property type="match status" value="1"/>
</dbReference>
<dbReference type="Gene3D" id="3.40.50.300">
    <property type="entry name" value="P-loop containing nucleotide triphosphate hydrolases"/>
    <property type="match status" value="1"/>
</dbReference>
<evidence type="ECO:0000256" key="2">
    <source>
        <dbReference type="ARBA" id="ARBA00002632"/>
    </source>
</evidence>
<evidence type="ECO:0000256" key="4">
    <source>
        <dbReference type="ARBA" id="ARBA00007008"/>
    </source>
</evidence>
<evidence type="ECO:0000313" key="16">
    <source>
        <dbReference type="EMBL" id="WRQ88600.1"/>
    </source>
</evidence>
<accession>A0ABZ1CAC8</accession>
<dbReference type="NCBIfam" id="TIGR00455">
    <property type="entry name" value="apsK"/>
    <property type="match status" value="1"/>
</dbReference>
<evidence type="ECO:0000256" key="10">
    <source>
        <dbReference type="ARBA" id="ARBA00029724"/>
    </source>
</evidence>
<evidence type="ECO:0000256" key="14">
    <source>
        <dbReference type="RuleBase" id="RU004347"/>
    </source>
</evidence>
<dbReference type="InterPro" id="IPR059117">
    <property type="entry name" value="APS_kinase_dom"/>
</dbReference>
<evidence type="ECO:0000259" key="15">
    <source>
        <dbReference type="Pfam" id="PF01583"/>
    </source>
</evidence>
<evidence type="ECO:0000256" key="9">
    <source>
        <dbReference type="ARBA" id="ARBA00022840"/>
    </source>
</evidence>
<evidence type="ECO:0000256" key="12">
    <source>
        <dbReference type="ARBA" id="ARBA00031464"/>
    </source>
</evidence>
<dbReference type="CDD" id="cd02027">
    <property type="entry name" value="APSK"/>
    <property type="match status" value="1"/>
</dbReference>
<dbReference type="PANTHER" id="PTHR11055:SF1">
    <property type="entry name" value="PAPS SYNTHETASE, ISOFORM D"/>
    <property type="match status" value="1"/>
</dbReference>
<dbReference type="RefSeq" id="WP_221031705.1">
    <property type="nucleotide sequence ID" value="NZ_CP139781.1"/>
</dbReference>
<gene>
    <name evidence="13 16" type="primary">cysC</name>
    <name evidence="16" type="ORF">K1X11_004235</name>
</gene>
<dbReference type="Proteomes" id="UP000738431">
    <property type="component" value="Chromosome"/>
</dbReference>
<keyword evidence="6 13" id="KW-0808">Transferase</keyword>
<evidence type="ECO:0000256" key="5">
    <source>
        <dbReference type="ARBA" id="ARBA00012121"/>
    </source>
</evidence>
<proteinExistence type="inferred from homology"/>
<dbReference type="SUPFAM" id="SSF52540">
    <property type="entry name" value="P-loop containing nucleoside triphosphate hydrolases"/>
    <property type="match status" value="1"/>
</dbReference>
<comment type="catalytic activity">
    <reaction evidence="1 13 14">
        <text>adenosine 5'-phosphosulfate + ATP = 3'-phosphoadenylyl sulfate + ADP + H(+)</text>
        <dbReference type="Rhea" id="RHEA:24152"/>
        <dbReference type="ChEBI" id="CHEBI:15378"/>
        <dbReference type="ChEBI" id="CHEBI:30616"/>
        <dbReference type="ChEBI" id="CHEBI:58243"/>
        <dbReference type="ChEBI" id="CHEBI:58339"/>
        <dbReference type="ChEBI" id="CHEBI:456216"/>
        <dbReference type="EC" id="2.7.1.25"/>
    </reaction>
</comment>
<keyword evidence="13" id="KW-0597">Phosphoprotein</keyword>
<dbReference type="EMBL" id="CP139781">
    <property type="protein sequence ID" value="WRQ88600.1"/>
    <property type="molecule type" value="Genomic_DNA"/>
</dbReference>
<evidence type="ECO:0000256" key="8">
    <source>
        <dbReference type="ARBA" id="ARBA00022777"/>
    </source>
</evidence>
<comment type="caution">
    <text evidence="13">Lacks conserved residue(s) required for the propagation of feature annotation.</text>
</comment>
<dbReference type="GO" id="GO:0004020">
    <property type="term" value="F:adenylylsulfate kinase activity"/>
    <property type="evidence" value="ECO:0007669"/>
    <property type="project" value="UniProtKB-EC"/>
</dbReference>
<reference evidence="16 17" key="1">
    <citation type="submission" date="2021-08" db="EMBL/GenBank/DDBJ databases">
        <authorList>
            <person name="Zhang D."/>
            <person name="Zhang A."/>
            <person name="Wang L."/>
        </authorList>
    </citation>
    <scope>NUCLEOTIDE SEQUENCE [LARGE SCALE GENOMIC DNA]</scope>
    <source>
        <strain evidence="16 17">WL0086</strain>
    </source>
</reference>
<sequence>MNHLYTIHDRLVSRAEKEQRLGQRGQVIWFYGLSGSGKSTIAAALERELHEAGRFTKVLDGDNIRSGLNANLGFSDDDRRENIRRIAEVAKLFADTGLITLVSFITPKRELRALAREVLGETDLTLVYVKASFETCQQRDPKGLYAKVAAGQVKQFTGKDSGFEEPTADDTNIVIDTEAQDLPACVAQAQTLLRG</sequence>
<evidence type="ECO:0000256" key="11">
    <source>
        <dbReference type="ARBA" id="ARBA00031393"/>
    </source>
</evidence>
<dbReference type="Pfam" id="PF01583">
    <property type="entry name" value="APS_kinase"/>
    <property type="match status" value="1"/>
</dbReference>
<comment type="function">
    <text evidence="2 13 14">Catalyzes the synthesis of activated sulfate.</text>
</comment>
<dbReference type="EC" id="2.7.1.25" evidence="5 13"/>
<evidence type="ECO:0000256" key="1">
    <source>
        <dbReference type="ARBA" id="ARBA00001823"/>
    </source>
</evidence>
<reference evidence="16 17" key="2">
    <citation type="submission" date="2023-12" db="EMBL/GenBank/DDBJ databases">
        <title>Description of an unclassified Opitutus bacterium of Verrucomicrobiota.</title>
        <authorList>
            <person name="Zhang D.-F."/>
        </authorList>
    </citation>
    <scope>NUCLEOTIDE SEQUENCE [LARGE SCALE GENOMIC DNA]</scope>
    <source>
        <strain evidence="16 17">WL0086</strain>
    </source>
</reference>
<keyword evidence="7 13" id="KW-0547">Nucleotide-binding</keyword>
<comment type="similarity">
    <text evidence="4 13 14">Belongs to the APS kinase family.</text>
</comment>
<evidence type="ECO:0000313" key="17">
    <source>
        <dbReference type="Proteomes" id="UP000738431"/>
    </source>
</evidence>
<dbReference type="InterPro" id="IPR027417">
    <property type="entry name" value="P-loop_NTPase"/>
</dbReference>